<keyword evidence="2" id="KW-0201">Cytochrome c-type biogenesis</keyword>
<dbReference type="PANTHER" id="PTHR42852">
    <property type="entry name" value="THIOL:DISULFIDE INTERCHANGE PROTEIN DSBE"/>
    <property type="match status" value="1"/>
</dbReference>
<dbReference type="GO" id="GO:0030313">
    <property type="term" value="C:cell envelope"/>
    <property type="evidence" value="ECO:0007669"/>
    <property type="project" value="UniProtKB-SubCell"/>
</dbReference>
<dbReference type="EMBL" id="AVGG01000018">
    <property type="protein sequence ID" value="ESU26574.1"/>
    <property type="molecule type" value="Genomic_DNA"/>
</dbReference>
<feature type="domain" description="Thioredoxin" evidence="6">
    <location>
        <begin position="572"/>
        <end position="715"/>
    </location>
</feature>
<evidence type="ECO:0000256" key="4">
    <source>
        <dbReference type="ARBA" id="ARBA00023284"/>
    </source>
</evidence>
<dbReference type="CDD" id="cd02966">
    <property type="entry name" value="TlpA_like_family"/>
    <property type="match status" value="1"/>
</dbReference>
<keyword evidence="7" id="KW-0575">Peroxidase</keyword>
<feature type="transmembrane region" description="Helical" evidence="5">
    <location>
        <begin position="208"/>
        <end position="229"/>
    </location>
</feature>
<dbReference type="PROSITE" id="PS00194">
    <property type="entry name" value="THIOREDOXIN_1"/>
    <property type="match status" value="1"/>
</dbReference>
<dbReference type="eggNOG" id="COG0526">
    <property type="taxonomic scope" value="Bacteria"/>
</dbReference>
<keyword evidence="5" id="KW-1133">Transmembrane helix</keyword>
<comment type="caution">
    <text evidence="7">The sequence shown here is derived from an EMBL/GenBank/DDBJ whole genome shotgun (WGS) entry which is preliminary data.</text>
</comment>
<feature type="transmembrane region" description="Helical" evidence="5">
    <location>
        <begin position="48"/>
        <end position="67"/>
    </location>
</feature>
<keyword evidence="5" id="KW-0472">Membrane</keyword>
<keyword evidence="7" id="KW-0560">Oxidoreductase</keyword>
<dbReference type="InterPro" id="IPR013740">
    <property type="entry name" value="Redoxin"/>
</dbReference>
<feature type="transmembrane region" description="Helical" evidence="5">
    <location>
        <begin position="164"/>
        <end position="181"/>
    </location>
</feature>
<name>V6SJD4_9FLAO</name>
<dbReference type="PROSITE" id="PS51352">
    <property type="entry name" value="THIOREDOXIN_2"/>
    <property type="match status" value="1"/>
</dbReference>
<evidence type="ECO:0000313" key="8">
    <source>
        <dbReference type="Proteomes" id="UP000018004"/>
    </source>
</evidence>
<evidence type="ECO:0000259" key="6">
    <source>
        <dbReference type="PROSITE" id="PS51352"/>
    </source>
</evidence>
<dbReference type="Pfam" id="PF12730">
    <property type="entry name" value="ABC2_membrane_4"/>
    <property type="match status" value="1"/>
</dbReference>
<feature type="transmembrane region" description="Helical" evidence="5">
    <location>
        <begin position="88"/>
        <end position="116"/>
    </location>
</feature>
<keyword evidence="5" id="KW-0812">Transmembrane</keyword>
<dbReference type="STRING" id="1341181.FLJC2902T_25470"/>
<feature type="transmembrane region" description="Helical" evidence="5">
    <location>
        <begin position="249"/>
        <end position="266"/>
    </location>
</feature>
<sequence>MYWTSAILGIVSPLLFFSVLVATSTDEIKQELPFNYYLKFIENTLEPFAYFFFPLLIIITVSRITQLDHKNGGWQLMETQPAFKFSIYFSKFLTILIANVISIFSFIIVGLLSAWLLSFIITVPKMAIMEFPLAEIFHTITRLFVASLLITALQFTISVLIPSFIWSIIIGFLGLLLTLFLKPFNLVPVWYPYEILSKIAANPKGSDLGYWFTFTEYISLTISVILLYIGFRWYQHKTFKLAFIKIPKAVGMIILVVFGGLTSWLLCSNQMADHDKTVFCGKIESKDKFQNIYIKDLTVQDTIAVIPIRNNEFHYTFKDKVIADNYQFIVDGKHVGKVFFGQKDSIYLDGKIAGSTSDFKIKGTRLAENQMASEPKMEWSMVSYYLEQNINLDKPQIIIDALHDDWKEAMEASNTFKTIDNYIPKNDYIERSQKLITTSYLNMWYDLVKKRAALYPNEKTDGGKQIEEIQQKLSLTDESLLSSSDYFDYVISQLIAKDNSDIDENTKAITAISKLKNGSFKDKMLYWQISKVIEEASGSNERNQFVASYSPLFTNADYQRKINNLNRVAESLGKGKTAPSFEATALDGKKVTLAGLKGKYVLIDVWATWCGPCRHQSPFFEKFALKYKKENIKFVALSTDEDMQKWFISAKGKSKTVLQWHADNSKLFADNYNLVGIPRFILIDPNGNFINAKLPAPSEASFEMLLRKALNLPDEG</sequence>
<dbReference type="CDD" id="cd21809">
    <property type="entry name" value="ABC-2_lan_permease-like"/>
    <property type="match status" value="1"/>
</dbReference>
<evidence type="ECO:0000256" key="3">
    <source>
        <dbReference type="ARBA" id="ARBA00023157"/>
    </source>
</evidence>
<protein>
    <submittedName>
        <fullName evidence="7">Peroxiredoxin</fullName>
        <ecNumber evidence="7">1.11.1.15</ecNumber>
    </submittedName>
</protein>
<dbReference type="InterPro" id="IPR017937">
    <property type="entry name" value="Thioredoxin_CS"/>
</dbReference>
<dbReference type="InterPro" id="IPR050553">
    <property type="entry name" value="Thioredoxin_ResA/DsbE_sf"/>
</dbReference>
<evidence type="ECO:0000256" key="1">
    <source>
        <dbReference type="ARBA" id="ARBA00004196"/>
    </source>
</evidence>
<dbReference type="Proteomes" id="UP000018004">
    <property type="component" value="Unassembled WGS sequence"/>
</dbReference>
<reference evidence="7 8" key="1">
    <citation type="submission" date="2013-08" db="EMBL/GenBank/DDBJ databases">
        <title>Flavobacterium limnosediminis JC2902 genome sequencing.</title>
        <authorList>
            <person name="Lee K."/>
            <person name="Yi H."/>
            <person name="Park S."/>
            <person name="Chun J."/>
        </authorList>
    </citation>
    <scope>NUCLEOTIDE SEQUENCE [LARGE SCALE GENOMIC DNA]</scope>
    <source>
        <strain evidence="7 8">JC2902</strain>
    </source>
</reference>
<dbReference type="SUPFAM" id="SSF52833">
    <property type="entry name" value="Thioredoxin-like"/>
    <property type="match status" value="1"/>
</dbReference>
<dbReference type="InterPro" id="IPR013766">
    <property type="entry name" value="Thioredoxin_domain"/>
</dbReference>
<gene>
    <name evidence="7" type="ORF">FLJC2902T_25470</name>
</gene>
<organism evidence="7 8">
    <name type="scientific">Flavobacterium limnosediminis JC2902</name>
    <dbReference type="NCBI Taxonomy" id="1341181"/>
    <lineage>
        <taxon>Bacteria</taxon>
        <taxon>Pseudomonadati</taxon>
        <taxon>Bacteroidota</taxon>
        <taxon>Flavobacteriia</taxon>
        <taxon>Flavobacteriales</taxon>
        <taxon>Flavobacteriaceae</taxon>
        <taxon>Flavobacterium</taxon>
    </lineage>
</organism>
<keyword evidence="8" id="KW-1185">Reference proteome</keyword>
<dbReference type="GO" id="GO:0004601">
    <property type="term" value="F:peroxidase activity"/>
    <property type="evidence" value="ECO:0007669"/>
    <property type="project" value="UniProtKB-KW"/>
</dbReference>
<keyword evidence="4" id="KW-0676">Redox-active center</keyword>
<dbReference type="AlphaFoldDB" id="V6SJD4"/>
<keyword evidence="3" id="KW-1015">Disulfide bond</keyword>
<proteinExistence type="predicted"/>
<accession>V6SJD4</accession>
<evidence type="ECO:0000313" key="7">
    <source>
        <dbReference type="EMBL" id="ESU26574.1"/>
    </source>
</evidence>
<dbReference type="PATRIC" id="fig|1341181.4.peg.2507"/>
<dbReference type="EC" id="1.11.1.15" evidence="7"/>
<evidence type="ECO:0000256" key="5">
    <source>
        <dbReference type="SAM" id="Phobius"/>
    </source>
</evidence>
<dbReference type="PANTHER" id="PTHR42852:SF6">
    <property type="entry name" value="THIOL:DISULFIDE INTERCHANGE PROTEIN DSBE"/>
    <property type="match status" value="1"/>
</dbReference>
<dbReference type="Pfam" id="PF08534">
    <property type="entry name" value="Redoxin"/>
    <property type="match status" value="1"/>
</dbReference>
<comment type="subcellular location">
    <subcellularLocation>
        <location evidence="1">Cell envelope</location>
    </subcellularLocation>
</comment>
<evidence type="ECO:0000256" key="2">
    <source>
        <dbReference type="ARBA" id="ARBA00022748"/>
    </source>
</evidence>
<dbReference type="Gene3D" id="3.40.30.10">
    <property type="entry name" value="Glutaredoxin"/>
    <property type="match status" value="1"/>
</dbReference>
<dbReference type="GO" id="GO:0017004">
    <property type="term" value="P:cytochrome complex assembly"/>
    <property type="evidence" value="ECO:0007669"/>
    <property type="project" value="UniProtKB-KW"/>
</dbReference>
<dbReference type="InterPro" id="IPR036249">
    <property type="entry name" value="Thioredoxin-like_sf"/>
</dbReference>